<feature type="transmembrane region" description="Helical" evidence="1">
    <location>
        <begin position="140"/>
        <end position="164"/>
    </location>
</feature>
<gene>
    <name evidence="2" type="ORF">FYJ75_10330</name>
</gene>
<sequence length="167" mass="19820">MESFNMFMEEINSQPWQFNVGFLTLIPSYIFVIKVLYDKKVGLKKKIDKAVKNGNIAEATIHKDDAYRLGRNRSRRVHGNMGEYYSARYTYVVNGKTYCKTFYSDPREHTGSPLRTKIKVYWLDNPRKAFWSEASNRVGYLYQLFCICYPWIFFMVFVRVLTAITQR</sequence>
<dbReference type="RefSeq" id="WP_154430377.1">
    <property type="nucleotide sequence ID" value="NZ_VUNI01000018.1"/>
</dbReference>
<evidence type="ECO:0000313" key="2">
    <source>
        <dbReference type="EMBL" id="MST75408.1"/>
    </source>
</evidence>
<keyword evidence="1" id="KW-0472">Membrane</keyword>
<reference evidence="2 3" key="1">
    <citation type="submission" date="2019-08" db="EMBL/GenBank/DDBJ databases">
        <title>In-depth cultivation of the pig gut microbiome towards novel bacterial diversity and tailored functional studies.</title>
        <authorList>
            <person name="Wylensek D."/>
            <person name="Hitch T.C.A."/>
            <person name="Clavel T."/>
        </authorList>
    </citation>
    <scope>NUCLEOTIDE SEQUENCE [LARGE SCALE GENOMIC DNA]</scope>
    <source>
        <strain evidence="2 3">MUC/MUC-530-WT-4D</strain>
    </source>
</reference>
<keyword evidence="1" id="KW-0812">Transmembrane</keyword>
<dbReference type="AlphaFoldDB" id="A0A6L5YSU9"/>
<proteinExistence type="predicted"/>
<protein>
    <submittedName>
        <fullName evidence="2">Uncharacterized protein</fullName>
    </submittedName>
</protein>
<feature type="transmembrane region" description="Helical" evidence="1">
    <location>
        <begin position="20"/>
        <end position="37"/>
    </location>
</feature>
<name>A0A6L5YSU9_9FIRM</name>
<evidence type="ECO:0000256" key="1">
    <source>
        <dbReference type="SAM" id="Phobius"/>
    </source>
</evidence>
<accession>A0A6L5YSU9</accession>
<evidence type="ECO:0000313" key="3">
    <source>
        <dbReference type="Proteomes" id="UP000474024"/>
    </source>
</evidence>
<comment type="caution">
    <text evidence="2">The sequence shown here is derived from an EMBL/GenBank/DDBJ whole genome shotgun (WGS) entry which is preliminary data.</text>
</comment>
<keyword evidence="3" id="KW-1185">Reference proteome</keyword>
<dbReference type="EMBL" id="VUNI01000018">
    <property type="protein sequence ID" value="MST75408.1"/>
    <property type="molecule type" value="Genomic_DNA"/>
</dbReference>
<keyword evidence="1" id="KW-1133">Transmembrane helix</keyword>
<organism evidence="2 3">
    <name type="scientific">Roseburia porci</name>
    <dbReference type="NCBI Taxonomy" id="2605790"/>
    <lineage>
        <taxon>Bacteria</taxon>
        <taxon>Bacillati</taxon>
        <taxon>Bacillota</taxon>
        <taxon>Clostridia</taxon>
        <taxon>Lachnospirales</taxon>
        <taxon>Lachnospiraceae</taxon>
        <taxon>Roseburia</taxon>
    </lineage>
</organism>
<dbReference type="Proteomes" id="UP000474024">
    <property type="component" value="Unassembled WGS sequence"/>
</dbReference>